<sequence>MRCKRLVAFRRENKKAFPDYFNKATGSFGDLDARLAIIGLAPGLHGANRTGRPFTGDQSGTLLFKCLESEGLSNASFDNRIDDGFTLNHVIITNAVRCVPPQNKPTPEEISNCRPFLHARLRQLPKLRVLVALGRIAHETILKAYDYKLGDFRFEHGAIHNLPNQPFILIDSYHCSRYNVNTGRITEDMLKNILRVAKKTAGL</sequence>
<feature type="domain" description="Uracil-DNA glycosylase-like" evidence="10">
    <location>
        <begin position="26"/>
        <end position="194"/>
    </location>
</feature>
<keyword evidence="12" id="KW-1185">Reference proteome</keyword>
<keyword evidence="5" id="KW-0408">Iron</keyword>
<protein>
    <recommendedName>
        <fullName evidence="9">Type-5 uracil-DNA glycosylase</fullName>
    </recommendedName>
</protein>
<dbReference type="SMART" id="SM00986">
    <property type="entry name" value="UDG"/>
    <property type="match status" value="1"/>
</dbReference>
<dbReference type="SMART" id="SM00987">
    <property type="entry name" value="UreE_C"/>
    <property type="match status" value="1"/>
</dbReference>
<evidence type="ECO:0000256" key="3">
    <source>
        <dbReference type="ARBA" id="ARBA00022763"/>
    </source>
</evidence>
<evidence type="ECO:0000256" key="6">
    <source>
        <dbReference type="ARBA" id="ARBA00023014"/>
    </source>
</evidence>
<dbReference type="InterPro" id="IPR044147">
    <property type="entry name" value="UdgB-like"/>
</dbReference>
<comment type="similarity">
    <text evidence="8">Belongs to the uracil-DNA glycosylase (UDG) superfamily. Type 5 (UDGb) family.</text>
</comment>
<evidence type="ECO:0000256" key="7">
    <source>
        <dbReference type="ARBA" id="ARBA00023204"/>
    </source>
</evidence>
<gene>
    <name evidence="11" type="ORF">QGN29_10485</name>
</gene>
<evidence type="ECO:0000259" key="10">
    <source>
        <dbReference type="SMART" id="SM00986"/>
    </source>
</evidence>
<evidence type="ECO:0000313" key="12">
    <source>
        <dbReference type="Proteomes" id="UP001268683"/>
    </source>
</evidence>
<dbReference type="GO" id="GO:0004844">
    <property type="term" value="F:uracil DNA N-glycosylase activity"/>
    <property type="evidence" value="ECO:0007669"/>
    <property type="project" value="InterPro"/>
</dbReference>
<dbReference type="Proteomes" id="UP001268683">
    <property type="component" value="Chromosome"/>
</dbReference>
<dbReference type="EMBL" id="CP123872">
    <property type="protein sequence ID" value="WND01974.1"/>
    <property type="molecule type" value="Genomic_DNA"/>
</dbReference>
<dbReference type="KEGG" id="tmk:QGN29_10485"/>
<organism evidence="11 12">
    <name type="scientific">Temperatibacter marinus</name>
    <dbReference type="NCBI Taxonomy" id="1456591"/>
    <lineage>
        <taxon>Bacteria</taxon>
        <taxon>Pseudomonadati</taxon>
        <taxon>Pseudomonadota</taxon>
        <taxon>Alphaproteobacteria</taxon>
        <taxon>Kordiimonadales</taxon>
        <taxon>Temperatibacteraceae</taxon>
        <taxon>Temperatibacter</taxon>
    </lineage>
</organism>
<keyword evidence="2" id="KW-0479">Metal-binding</keyword>
<dbReference type="AlphaFoldDB" id="A0AA52H8L7"/>
<keyword evidence="1" id="KW-0004">4Fe-4S</keyword>
<reference evidence="11" key="1">
    <citation type="submission" date="2023-04" db="EMBL/GenBank/DDBJ databases">
        <title>Complete genome sequence of Temperatibacter marinus.</title>
        <authorList>
            <person name="Rong J.-C."/>
            <person name="Yi M.-L."/>
            <person name="Zhao Q."/>
        </authorList>
    </citation>
    <scope>NUCLEOTIDE SEQUENCE</scope>
    <source>
        <strain evidence="11">NBRC 110045</strain>
    </source>
</reference>
<dbReference type="GO" id="GO:0033958">
    <property type="term" value="F:DNA-deoxyinosine glycosylase activity"/>
    <property type="evidence" value="ECO:0007669"/>
    <property type="project" value="InterPro"/>
</dbReference>
<keyword evidence="6" id="KW-0411">Iron-sulfur</keyword>
<evidence type="ECO:0000313" key="11">
    <source>
        <dbReference type="EMBL" id="WND01974.1"/>
    </source>
</evidence>
<accession>A0AA52H8L7</accession>
<dbReference type="SUPFAM" id="SSF52141">
    <property type="entry name" value="Uracil-DNA glycosylase-like"/>
    <property type="match status" value="1"/>
</dbReference>
<keyword evidence="3" id="KW-0227">DNA damage</keyword>
<evidence type="ECO:0000256" key="4">
    <source>
        <dbReference type="ARBA" id="ARBA00022801"/>
    </source>
</evidence>
<dbReference type="InterPro" id="IPR036895">
    <property type="entry name" value="Uracil-DNA_glycosylase-like_sf"/>
</dbReference>
<keyword evidence="7" id="KW-0234">DNA repair</keyword>
<evidence type="ECO:0000256" key="1">
    <source>
        <dbReference type="ARBA" id="ARBA00022485"/>
    </source>
</evidence>
<dbReference type="GO" id="GO:0046872">
    <property type="term" value="F:metal ion binding"/>
    <property type="evidence" value="ECO:0007669"/>
    <property type="project" value="UniProtKB-KW"/>
</dbReference>
<dbReference type="GO" id="GO:0006284">
    <property type="term" value="P:base-excision repair"/>
    <property type="evidence" value="ECO:0007669"/>
    <property type="project" value="InterPro"/>
</dbReference>
<evidence type="ECO:0000256" key="8">
    <source>
        <dbReference type="ARBA" id="ARBA00023779"/>
    </source>
</evidence>
<evidence type="ECO:0000256" key="9">
    <source>
        <dbReference type="ARBA" id="ARBA00023887"/>
    </source>
</evidence>
<dbReference type="Gene3D" id="3.40.470.10">
    <property type="entry name" value="Uracil-DNA glycosylase-like domain"/>
    <property type="match status" value="1"/>
</dbReference>
<name>A0AA52H8L7_9PROT</name>
<evidence type="ECO:0000256" key="5">
    <source>
        <dbReference type="ARBA" id="ARBA00023004"/>
    </source>
</evidence>
<keyword evidence="4" id="KW-0378">Hydrolase</keyword>
<dbReference type="InterPro" id="IPR051536">
    <property type="entry name" value="UDG_Type-4/5"/>
</dbReference>
<evidence type="ECO:0000256" key="2">
    <source>
        <dbReference type="ARBA" id="ARBA00022723"/>
    </source>
</evidence>
<proteinExistence type="inferred from homology"/>
<dbReference type="CDD" id="cd10031">
    <property type="entry name" value="UDG-F5_TTUDGB_like"/>
    <property type="match status" value="1"/>
</dbReference>
<dbReference type="InterPro" id="IPR005122">
    <property type="entry name" value="Uracil-DNA_glycosylase-like"/>
</dbReference>
<dbReference type="PANTHER" id="PTHR33693">
    <property type="entry name" value="TYPE-5 URACIL-DNA GLYCOSYLASE"/>
    <property type="match status" value="1"/>
</dbReference>
<dbReference type="GO" id="GO:0051539">
    <property type="term" value="F:4 iron, 4 sulfur cluster binding"/>
    <property type="evidence" value="ECO:0007669"/>
    <property type="project" value="UniProtKB-KW"/>
</dbReference>
<dbReference type="RefSeq" id="WP_310797808.1">
    <property type="nucleotide sequence ID" value="NZ_CP123872.1"/>
</dbReference>
<dbReference type="Pfam" id="PF03167">
    <property type="entry name" value="UDG"/>
    <property type="match status" value="1"/>
</dbReference>
<dbReference type="PANTHER" id="PTHR33693:SF3">
    <property type="entry name" value="TYPE-5 URACIL-DNA GLYCOSYLASE"/>
    <property type="match status" value="1"/>
</dbReference>